<feature type="transmembrane region" description="Helical" evidence="1">
    <location>
        <begin position="40"/>
        <end position="60"/>
    </location>
</feature>
<name>A0A2M6X0B2_9BACT</name>
<feature type="transmembrane region" description="Helical" evidence="1">
    <location>
        <begin position="80"/>
        <end position="102"/>
    </location>
</feature>
<reference evidence="3" key="1">
    <citation type="submission" date="2017-09" db="EMBL/GenBank/DDBJ databases">
        <title>Depth-based differentiation of microbial function through sediment-hosted aquifers and enrichment of novel symbionts in the deep terrestrial subsurface.</title>
        <authorList>
            <person name="Probst A.J."/>
            <person name="Ladd B."/>
            <person name="Jarett J.K."/>
            <person name="Geller-Mcgrath D.E."/>
            <person name="Sieber C.M.K."/>
            <person name="Emerson J.B."/>
            <person name="Anantharaman K."/>
            <person name="Thomas B.C."/>
            <person name="Malmstrom R."/>
            <person name="Stieglmeier M."/>
            <person name="Klingl A."/>
            <person name="Woyke T."/>
            <person name="Ryan C.M."/>
            <person name="Banfield J.F."/>
        </authorList>
    </citation>
    <scope>NUCLEOTIDE SEQUENCE [LARGE SCALE GENOMIC DNA]</scope>
</reference>
<keyword evidence="1" id="KW-1133">Transmembrane helix</keyword>
<keyword evidence="1" id="KW-0812">Transmembrane</keyword>
<dbReference type="AlphaFoldDB" id="A0A2M6X0B2"/>
<dbReference type="EMBL" id="PEZP01000006">
    <property type="protein sequence ID" value="PIT98447.1"/>
    <property type="molecule type" value="Genomic_DNA"/>
</dbReference>
<accession>A0A2M6X0B2</accession>
<gene>
    <name evidence="2" type="ORF">COT71_00540</name>
</gene>
<sequence length="105" mass="12216">MRGNPHRWSKGYRWRRAFWFPPAKTPLKYEQQIRLSKSRIMHLAITLLVVMVIVAVGKLLGWDKVILVRSETLQSRPLKIIGWSIFALLMLVFAATVTWAVIETL</sequence>
<dbReference type="Proteomes" id="UP000230731">
    <property type="component" value="Unassembled WGS sequence"/>
</dbReference>
<evidence type="ECO:0000313" key="3">
    <source>
        <dbReference type="Proteomes" id="UP000230731"/>
    </source>
</evidence>
<proteinExistence type="predicted"/>
<keyword evidence="1" id="KW-0472">Membrane</keyword>
<comment type="caution">
    <text evidence="2">The sequence shown here is derived from an EMBL/GenBank/DDBJ whole genome shotgun (WGS) entry which is preliminary data.</text>
</comment>
<evidence type="ECO:0000256" key="1">
    <source>
        <dbReference type="SAM" id="Phobius"/>
    </source>
</evidence>
<protein>
    <submittedName>
        <fullName evidence="2">Uncharacterized protein</fullName>
    </submittedName>
</protein>
<organism evidence="2 3">
    <name type="scientific">Candidatus Andersenbacteria bacterium CG10_big_fil_rev_8_21_14_0_10_54_11</name>
    <dbReference type="NCBI Taxonomy" id="1974485"/>
    <lineage>
        <taxon>Bacteria</taxon>
        <taxon>Candidatus Anderseniibacteriota</taxon>
    </lineage>
</organism>
<evidence type="ECO:0000313" key="2">
    <source>
        <dbReference type="EMBL" id="PIT98447.1"/>
    </source>
</evidence>